<accession>J9ACW6</accession>
<protein>
    <submittedName>
        <fullName evidence="1">Uncharacterized protein</fullName>
    </submittedName>
</protein>
<dbReference type="GO" id="GO:0005886">
    <property type="term" value="C:plasma membrane"/>
    <property type="evidence" value="ECO:0007669"/>
    <property type="project" value="TreeGrafter"/>
</dbReference>
<name>J9ACW6_WUCBA</name>
<dbReference type="PANTHER" id="PTHR45943">
    <property type="entry name" value="E3 UBIQUITIN-PROTEIN LIGASE MYCBP2"/>
    <property type="match status" value="1"/>
</dbReference>
<dbReference type="GO" id="GO:0007411">
    <property type="term" value="P:axon guidance"/>
    <property type="evidence" value="ECO:0007669"/>
    <property type="project" value="TreeGrafter"/>
</dbReference>
<proteinExistence type="predicted"/>
<evidence type="ECO:0000313" key="2">
    <source>
        <dbReference type="Proteomes" id="UP000004810"/>
    </source>
</evidence>
<dbReference type="GO" id="GO:0005634">
    <property type="term" value="C:nucleus"/>
    <property type="evidence" value="ECO:0007669"/>
    <property type="project" value="TreeGrafter"/>
</dbReference>
<organism evidence="1 2">
    <name type="scientific">Wuchereria bancrofti</name>
    <dbReference type="NCBI Taxonomy" id="6293"/>
    <lineage>
        <taxon>Eukaryota</taxon>
        <taxon>Metazoa</taxon>
        <taxon>Ecdysozoa</taxon>
        <taxon>Nematoda</taxon>
        <taxon>Chromadorea</taxon>
        <taxon>Rhabditida</taxon>
        <taxon>Spirurina</taxon>
        <taxon>Spiruromorpha</taxon>
        <taxon>Filarioidea</taxon>
        <taxon>Onchocercidae</taxon>
        <taxon>Wuchereria</taxon>
    </lineage>
</organism>
<dbReference type="GO" id="GO:0008582">
    <property type="term" value="P:regulation of synaptic assembly at neuromuscular junction"/>
    <property type="evidence" value="ECO:0007669"/>
    <property type="project" value="TreeGrafter"/>
</dbReference>
<sequence length="140" mass="15387">MFNMLYQLTMEGGAEVSAKAVSCMIALAIAYGAPEFILSSVATLFCDKLNKLSVDVTVLVEVPKNYQKLANLVRRILLRNSNEPGCSGDWWSHCLMEHAVLSSFDVRIPDNVLPDTPDDRRLTGAIASDGMVGNEFFSIE</sequence>
<reference evidence="2" key="1">
    <citation type="submission" date="2012-08" db="EMBL/GenBank/DDBJ databases">
        <title>The Genome Sequence of Wuchereria bancrofti.</title>
        <authorList>
            <person name="Nutman T.B."/>
            <person name="Fink D.L."/>
            <person name="Russ C."/>
            <person name="Young S."/>
            <person name="Zeng Q."/>
            <person name="Koehrsen M."/>
            <person name="Alvarado L."/>
            <person name="Berlin A."/>
            <person name="Chapman S.B."/>
            <person name="Chen Z."/>
            <person name="Freedman E."/>
            <person name="Gellesch M."/>
            <person name="Goldberg J."/>
            <person name="Griggs A."/>
            <person name="Gujja S."/>
            <person name="Heilman E.R."/>
            <person name="Heiman D."/>
            <person name="Hepburn T."/>
            <person name="Howarth C."/>
            <person name="Jen D."/>
            <person name="Larson L."/>
            <person name="Lewis B."/>
            <person name="Mehta T."/>
            <person name="Park D."/>
            <person name="Pearson M."/>
            <person name="Roberts A."/>
            <person name="Saif S."/>
            <person name="Shea T."/>
            <person name="Shenoy N."/>
            <person name="Sisk P."/>
            <person name="Stolte C."/>
            <person name="Sykes S."/>
            <person name="Walk T."/>
            <person name="White J."/>
            <person name="Yandava C."/>
            <person name="Haas B."/>
            <person name="Henn M.R."/>
            <person name="Nusbaum C."/>
            <person name="Birren B."/>
        </authorList>
    </citation>
    <scope>NUCLEOTIDE SEQUENCE [LARGE SCALE GENOMIC DNA]</scope>
    <source>
        <strain evidence="2">NA</strain>
    </source>
</reference>
<dbReference type="GO" id="GO:0061630">
    <property type="term" value="F:ubiquitin protein ligase activity"/>
    <property type="evidence" value="ECO:0007669"/>
    <property type="project" value="TreeGrafter"/>
</dbReference>
<dbReference type="PANTHER" id="PTHR45943:SF1">
    <property type="entry name" value="E3 UBIQUITIN-PROTEIN LIGASE MYCBP2"/>
    <property type="match status" value="1"/>
</dbReference>
<dbReference type="AlphaFoldDB" id="J9ACW6"/>
<evidence type="ECO:0000313" key="1">
    <source>
        <dbReference type="EMBL" id="EJW71850.1"/>
    </source>
</evidence>
<dbReference type="EMBL" id="ADBV01017547">
    <property type="protein sequence ID" value="EJW71850.1"/>
    <property type="molecule type" value="Genomic_DNA"/>
</dbReference>
<gene>
    <name evidence="1" type="ORF">WUBG_17241</name>
</gene>
<dbReference type="Proteomes" id="UP000004810">
    <property type="component" value="Unassembled WGS sequence"/>
</dbReference>
<comment type="caution">
    <text evidence="1">The sequence shown here is derived from an EMBL/GenBank/DDBJ whole genome shotgun (WGS) entry which is preliminary data.</text>
</comment>